<dbReference type="RefSeq" id="WP_133771850.1">
    <property type="nucleotide sequence ID" value="NZ_SNZR01000013.1"/>
</dbReference>
<dbReference type="InterPro" id="IPR021239">
    <property type="entry name" value="DUF2625"/>
</dbReference>
<organism evidence="1 2">
    <name type="scientific">Enterovirga rhinocerotis</name>
    <dbReference type="NCBI Taxonomy" id="1339210"/>
    <lineage>
        <taxon>Bacteria</taxon>
        <taxon>Pseudomonadati</taxon>
        <taxon>Pseudomonadota</taxon>
        <taxon>Alphaproteobacteria</taxon>
        <taxon>Hyphomicrobiales</taxon>
        <taxon>Methylobacteriaceae</taxon>
        <taxon>Enterovirga</taxon>
    </lineage>
</organism>
<sequence>MRSLDDLVDREDPALPLLLDWCRAEGANANLILPPDPAARDAHLVRLQVSTRSMLGSLVHETGGLVVGGGLLRLLGSGRPDEARSLVDWNEEAGAFRSGDSGGFLLIADDVVGGFFAVNGGAFGPARLGEVHYLPPDGLDWDTLGLGHTAFVQWCLAGDLDDIYDDDRLLPEPSASYPGFDEALSFYPFLWSREGREGSPSRRVVPVAELWHLKRGLAGGSPAG</sequence>
<proteinExistence type="predicted"/>
<evidence type="ECO:0000313" key="1">
    <source>
        <dbReference type="EMBL" id="TDR90447.1"/>
    </source>
</evidence>
<accession>A0A4R7C1P6</accession>
<keyword evidence="2" id="KW-1185">Reference proteome</keyword>
<gene>
    <name evidence="1" type="ORF">EV668_3298</name>
</gene>
<dbReference type="Pfam" id="PF10946">
    <property type="entry name" value="DUF2625"/>
    <property type="match status" value="1"/>
</dbReference>
<dbReference type="Proteomes" id="UP000295122">
    <property type="component" value="Unassembled WGS sequence"/>
</dbReference>
<protein>
    <submittedName>
        <fullName evidence="1">Uncharacterized protein DUF2625</fullName>
    </submittedName>
</protein>
<reference evidence="1 2" key="1">
    <citation type="submission" date="2019-03" db="EMBL/GenBank/DDBJ databases">
        <title>Genomic Encyclopedia of Type Strains, Phase IV (KMG-IV): sequencing the most valuable type-strain genomes for metagenomic binning, comparative biology and taxonomic classification.</title>
        <authorList>
            <person name="Goeker M."/>
        </authorList>
    </citation>
    <scope>NUCLEOTIDE SEQUENCE [LARGE SCALE GENOMIC DNA]</scope>
    <source>
        <strain evidence="1 2">DSM 25903</strain>
    </source>
</reference>
<comment type="caution">
    <text evidence="1">The sequence shown here is derived from an EMBL/GenBank/DDBJ whole genome shotgun (WGS) entry which is preliminary data.</text>
</comment>
<dbReference type="OrthoDB" id="1550811at2"/>
<dbReference type="EMBL" id="SNZR01000013">
    <property type="protein sequence ID" value="TDR90447.1"/>
    <property type="molecule type" value="Genomic_DNA"/>
</dbReference>
<evidence type="ECO:0000313" key="2">
    <source>
        <dbReference type="Proteomes" id="UP000295122"/>
    </source>
</evidence>
<name>A0A4R7C1P6_9HYPH</name>
<dbReference type="AlphaFoldDB" id="A0A4R7C1P6"/>